<dbReference type="InterPro" id="IPR005183">
    <property type="entry name" value="DUF305_CopM-like"/>
</dbReference>
<accession>A0A254TI12</accession>
<keyword evidence="2" id="KW-0732">Signal</keyword>
<comment type="caution">
    <text evidence="4">The sequence shown here is derived from an EMBL/GenBank/DDBJ whole genome shotgun (WGS) entry which is preliminary data.</text>
</comment>
<dbReference type="AlphaFoldDB" id="A0A254TI12"/>
<reference evidence="4 5" key="1">
    <citation type="submission" date="2016-02" db="EMBL/GenBank/DDBJ databases">
        <authorList>
            <person name="Wen L."/>
            <person name="He K."/>
            <person name="Yang H."/>
        </authorList>
    </citation>
    <scope>NUCLEOTIDE SEQUENCE [LARGE SCALE GENOMIC DNA]</scope>
    <source>
        <strain evidence="4 5">TSA40</strain>
    </source>
</reference>
<dbReference type="EMBL" id="LSTO01000001">
    <property type="protein sequence ID" value="OWW21837.1"/>
    <property type="molecule type" value="Genomic_DNA"/>
</dbReference>
<dbReference type="Proteomes" id="UP000197535">
    <property type="component" value="Unassembled WGS sequence"/>
</dbReference>
<dbReference type="Pfam" id="PF03713">
    <property type="entry name" value="DUF305"/>
    <property type="match status" value="1"/>
</dbReference>
<gene>
    <name evidence="4" type="ORF">AYR66_22410</name>
</gene>
<dbReference type="PANTHER" id="PTHR36933">
    <property type="entry name" value="SLL0788 PROTEIN"/>
    <property type="match status" value="1"/>
</dbReference>
<evidence type="ECO:0000256" key="1">
    <source>
        <dbReference type="SAM" id="MobiDB-lite"/>
    </source>
</evidence>
<feature type="domain" description="DUF305" evidence="3">
    <location>
        <begin position="51"/>
        <end position="193"/>
    </location>
</feature>
<proteinExistence type="predicted"/>
<dbReference type="PANTHER" id="PTHR36933:SF1">
    <property type="entry name" value="SLL0788 PROTEIN"/>
    <property type="match status" value="1"/>
</dbReference>
<protein>
    <recommendedName>
        <fullName evidence="3">DUF305 domain-containing protein</fullName>
    </recommendedName>
</protein>
<keyword evidence="5" id="KW-1185">Reference proteome</keyword>
<evidence type="ECO:0000313" key="4">
    <source>
        <dbReference type="EMBL" id="OWW21837.1"/>
    </source>
</evidence>
<dbReference type="Gene3D" id="1.20.1260.10">
    <property type="match status" value="1"/>
</dbReference>
<evidence type="ECO:0000259" key="3">
    <source>
        <dbReference type="Pfam" id="PF03713"/>
    </source>
</evidence>
<dbReference type="InterPro" id="IPR012347">
    <property type="entry name" value="Ferritin-like"/>
</dbReference>
<evidence type="ECO:0000313" key="5">
    <source>
        <dbReference type="Proteomes" id="UP000197535"/>
    </source>
</evidence>
<evidence type="ECO:0000256" key="2">
    <source>
        <dbReference type="SAM" id="SignalP"/>
    </source>
</evidence>
<feature type="signal peptide" evidence="2">
    <location>
        <begin position="1"/>
        <end position="23"/>
    </location>
</feature>
<feature type="region of interest" description="Disordered" evidence="1">
    <location>
        <begin position="27"/>
        <end position="47"/>
    </location>
</feature>
<sequence length="201" mass="22550">MKASALLLAIAVTATIPLGSTFAQDKNAGHGGAHSGHAMQSSPNADQAPFDLQFIDTMTVHHQGALDMAKLVEDRSERQELKQLARKMIDDQQSEIRQMQAWKQQWYPDKRDAVNMKMPGMTESMKDMRMDKLEAAKGNTFDVMFIDMMTKHHEGAVKMAQVAGKKAEHAEVKELAGKVISAQNKEIAQMAKWKKEWKAKR</sequence>
<name>A0A254TI12_9BURK</name>
<feature type="chain" id="PRO_5012377643" description="DUF305 domain-containing protein" evidence="2">
    <location>
        <begin position="24"/>
        <end position="201"/>
    </location>
</feature>
<organism evidence="4 5">
    <name type="scientific">Noviherbaspirillum denitrificans</name>
    <dbReference type="NCBI Taxonomy" id="1968433"/>
    <lineage>
        <taxon>Bacteria</taxon>
        <taxon>Pseudomonadati</taxon>
        <taxon>Pseudomonadota</taxon>
        <taxon>Betaproteobacteria</taxon>
        <taxon>Burkholderiales</taxon>
        <taxon>Oxalobacteraceae</taxon>
        <taxon>Noviherbaspirillum</taxon>
    </lineage>
</organism>